<name>A0ABV8JIQ4_9BACL</name>
<keyword evidence="2" id="KW-0645">Protease</keyword>
<dbReference type="InterPro" id="IPR003709">
    <property type="entry name" value="VanY-like_core_dom"/>
</dbReference>
<evidence type="ECO:0000313" key="2">
    <source>
        <dbReference type="EMBL" id="MFC4077111.1"/>
    </source>
</evidence>
<dbReference type="InterPro" id="IPR009045">
    <property type="entry name" value="Zn_M74/Hedgehog-like"/>
</dbReference>
<dbReference type="PANTHER" id="PTHR34385">
    <property type="entry name" value="D-ALANYL-D-ALANINE CARBOXYPEPTIDASE"/>
    <property type="match status" value="1"/>
</dbReference>
<dbReference type="GO" id="GO:0004180">
    <property type="term" value="F:carboxypeptidase activity"/>
    <property type="evidence" value="ECO:0007669"/>
    <property type="project" value="UniProtKB-KW"/>
</dbReference>
<proteinExistence type="predicted"/>
<protein>
    <submittedName>
        <fullName evidence="2">M15 family metallopeptidase</fullName>
        <ecNumber evidence="2">3.4.17.-</ecNumber>
    </submittedName>
</protein>
<evidence type="ECO:0000313" key="3">
    <source>
        <dbReference type="Proteomes" id="UP001595843"/>
    </source>
</evidence>
<comment type="caution">
    <text evidence="2">The sequence shown here is derived from an EMBL/GenBank/DDBJ whole genome shotgun (WGS) entry which is preliminary data.</text>
</comment>
<dbReference type="CDD" id="cd14852">
    <property type="entry name" value="LD-carboxypeptidase"/>
    <property type="match status" value="1"/>
</dbReference>
<sequence length="196" mass="22181">MTDWHSLQVLVNKQNPLPEGFIPQGLTVPSVRFSFEGDHPKKKLRREAAEALERLFAAADAKGLELFALSGYRSYETQEKIFLAHVNRVGEAEANRESARPGKSEHQTGLAMDVTSRSVGCHLLQDFGETPEGRWVARHAPDFGFIIRYPQGKEAITGYIYEPWHLRYLGEEWARAVTDSGLTFEEYLQSDSSRGR</sequence>
<dbReference type="InterPro" id="IPR058193">
    <property type="entry name" value="VanY/YodJ_core_dom"/>
</dbReference>
<keyword evidence="2" id="KW-0378">Hydrolase</keyword>
<dbReference type="PANTHER" id="PTHR34385:SF1">
    <property type="entry name" value="PEPTIDOGLYCAN L-ALANYL-D-GLUTAMATE ENDOPEPTIDASE CWLK"/>
    <property type="match status" value="1"/>
</dbReference>
<keyword evidence="2" id="KW-0121">Carboxypeptidase</keyword>
<evidence type="ECO:0000259" key="1">
    <source>
        <dbReference type="Pfam" id="PF02557"/>
    </source>
</evidence>
<dbReference type="EC" id="3.4.17.-" evidence="2"/>
<dbReference type="Pfam" id="PF02557">
    <property type="entry name" value="VanY"/>
    <property type="match status" value="1"/>
</dbReference>
<dbReference type="Gene3D" id="3.30.1380.10">
    <property type="match status" value="1"/>
</dbReference>
<dbReference type="InterPro" id="IPR052179">
    <property type="entry name" value="DD-CPase-like"/>
</dbReference>
<organism evidence="2 3">
    <name type="scientific">Salinithrix halophila</name>
    <dbReference type="NCBI Taxonomy" id="1485204"/>
    <lineage>
        <taxon>Bacteria</taxon>
        <taxon>Bacillati</taxon>
        <taxon>Bacillota</taxon>
        <taxon>Bacilli</taxon>
        <taxon>Bacillales</taxon>
        <taxon>Thermoactinomycetaceae</taxon>
        <taxon>Salinithrix</taxon>
    </lineage>
</organism>
<keyword evidence="3" id="KW-1185">Reference proteome</keyword>
<accession>A0ABV8JIQ4</accession>
<dbReference type="RefSeq" id="WP_380704646.1">
    <property type="nucleotide sequence ID" value="NZ_JBHSAP010000009.1"/>
</dbReference>
<gene>
    <name evidence="2" type="ORF">ACFOUO_09815</name>
</gene>
<reference evidence="3" key="1">
    <citation type="journal article" date="2019" name="Int. J. Syst. Evol. Microbiol.">
        <title>The Global Catalogue of Microorganisms (GCM) 10K type strain sequencing project: providing services to taxonomists for standard genome sequencing and annotation.</title>
        <authorList>
            <consortium name="The Broad Institute Genomics Platform"/>
            <consortium name="The Broad Institute Genome Sequencing Center for Infectious Disease"/>
            <person name="Wu L."/>
            <person name="Ma J."/>
        </authorList>
    </citation>
    <scope>NUCLEOTIDE SEQUENCE [LARGE SCALE GENOMIC DNA]</scope>
    <source>
        <strain evidence="3">IBRC-M 10813</strain>
    </source>
</reference>
<dbReference type="SUPFAM" id="SSF55166">
    <property type="entry name" value="Hedgehog/DD-peptidase"/>
    <property type="match status" value="1"/>
</dbReference>
<dbReference type="EMBL" id="JBHSAP010000009">
    <property type="protein sequence ID" value="MFC4077111.1"/>
    <property type="molecule type" value="Genomic_DNA"/>
</dbReference>
<dbReference type="Proteomes" id="UP001595843">
    <property type="component" value="Unassembled WGS sequence"/>
</dbReference>
<feature type="domain" description="D-alanyl-D-alanine carboxypeptidase-like core" evidence="1">
    <location>
        <begin position="42"/>
        <end position="170"/>
    </location>
</feature>